<sequence length="237" mass="25378">MKKKNLLVVLLGTFSLALLGVAQGATVNIFENAGTVEYVDSITGYGTTGYDMTGMEVTVNYWNGGSQLVSWDADGAGTGANGTDWSLTMNDPALSTYYSSHWVFDTSGSALIESIVLNGFAHNVVFDNDETSFPGTPGSAWGNPLQTDYYATNTSYVGNIDVTYFGHVAITGSTAFGDLYQGMSISFESGAFEAGDTFTFYQDTDNIVNPVPEPATMLLFGVGVLGLVGRRFWKKKN</sequence>
<dbReference type="EMBL" id="JAFITO010000017">
    <property type="protein sequence ID" value="MBN4068462.1"/>
    <property type="molecule type" value="Genomic_DNA"/>
</dbReference>
<proteinExistence type="predicted"/>
<evidence type="ECO:0000313" key="4">
    <source>
        <dbReference type="Proteomes" id="UP000717534"/>
    </source>
</evidence>
<organism evidence="3 4">
    <name type="scientific">Desulfotalea psychrophila</name>
    <dbReference type="NCBI Taxonomy" id="84980"/>
    <lineage>
        <taxon>Bacteria</taxon>
        <taxon>Pseudomonadati</taxon>
        <taxon>Thermodesulfobacteriota</taxon>
        <taxon>Desulfobulbia</taxon>
        <taxon>Desulfobulbales</taxon>
        <taxon>Desulfocapsaceae</taxon>
        <taxon>Desulfotalea</taxon>
    </lineage>
</organism>
<gene>
    <name evidence="3" type="ORF">JYU06_02925</name>
</gene>
<keyword evidence="4" id="KW-1185">Reference proteome</keyword>
<comment type="caution">
    <text evidence="3">The sequence shown here is derived from an EMBL/GenBank/DDBJ whole genome shotgun (WGS) entry which is preliminary data.</text>
</comment>
<reference evidence="3 4" key="1">
    <citation type="submission" date="2021-02" db="EMBL/GenBank/DDBJ databases">
        <title>Activity-based single-cell genomes from oceanic crustal fluid captures similar information to metagenomic and metatranscriptomic surveys with orders of magnitude less sampling.</title>
        <authorList>
            <person name="D'Angelo T.S."/>
            <person name="Orcutt B.N."/>
        </authorList>
    </citation>
    <scope>NUCLEOTIDE SEQUENCE [LARGE SCALE GENOMIC DNA]</scope>
    <source>
        <strain evidence="3">AH-315-G02</strain>
    </source>
</reference>
<feature type="domain" description="Ice-binding protein C-terminal" evidence="2">
    <location>
        <begin position="210"/>
        <end position="231"/>
    </location>
</feature>
<feature type="chain" id="PRO_5046149240" evidence="1">
    <location>
        <begin position="25"/>
        <end position="237"/>
    </location>
</feature>
<accession>A0ABS3AX55</accession>
<keyword evidence="1" id="KW-0732">Signal</keyword>
<name>A0ABS3AX55_9BACT</name>
<dbReference type="NCBIfam" id="TIGR02595">
    <property type="entry name" value="PEP_CTERM"/>
    <property type="match status" value="1"/>
</dbReference>
<protein>
    <submittedName>
        <fullName evidence="3">PEP-CTERM sorting domain-containing protein</fullName>
    </submittedName>
</protein>
<evidence type="ECO:0000256" key="1">
    <source>
        <dbReference type="SAM" id="SignalP"/>
    </source>
</evidence>
<dbReference type="Proteomes" id="UP000717534">
    <property type="component" value="Unassembled WGS sequence"/>
</dbReference>
<feature type="signal peptide" evidence="1">
    <location>
        <begin position="1"/>
        <end position="24"/>
    </location>
</feature>
<dbReference type="Pfam" id="PF07589">
    <property type="entry name" value="PEP-CTERM"/>
    <property type="match status" value="1"/>
</dbReference>
<evidence type="ECO:0000313" key="3">
    <source>
        <dbReference type="EMBL" id="MBN4068462.1"/>
    </source>
</evidence>
<dbReference type="InterPro" id="IPR013424">
    <property type="entry name" value="Ice-binding_C"/>
</dbReference>
<evidence type="ECO:0000259" key="2">
    <source>
        <dbReference type="Pfam" id="PF07589"/>
    </source>
</evidence>